<organism evidence="1 2">
    <name type="scientific">Mangrovivirga cuniculi</name>
    <dbReference type="NCBI Taxonomy" id="2715131"/>
    <lineage>
        <taxon>Bacteria</taxon>
        <taxon>Pseudomonadati</taxon>
        <taxon>Bacteroidota</taxon>
        <taxon>Cytophagia</taxon>
        <taxon>Cytophagales</taxon>
        <taxon>Mangrovivirgaceae</taxon>
        <taxon>Mangrovivirga</taxon>
    </lineage>
</organism>
<dbReference type="Gene3D" id="3.90.550.10">
    <property type="entry name" value="Spore Coat Polysaccharide Biosynthesis Protein SpsA, Chain A"/>
    <property type="match status" value="1"/>
</dbReference>
<dbReference type="GO" id="GO:0016740">
    <property type="term" value="F:transferase activity"/>
    <property type="evidence" value="ECO:0007669"/>
    <property type="project" value="UniProtKB-KW"/>
</dbReference>
<dbReference type="InterPro" id="IPR029044">
    <property type="entry name" value="Nucleotide-diphossugar_trans"/>
</dbReference>
<dbReference type="AlphaFoldDB" id="A0A4D7JES3"/>
<gene>
    <name evidence="1" type="ORF">DCC35_05140</name>
</gene>
<reference evidence="1 2" key="1">
    <citation type="submission" date="2018-04" db="EMBL/GenBank/DDBJ databases">
        <title>Complete genome uncultured novel isolate.</title>
        <authorList>
            <person name="Merlino G."/>
        </authorList>
    </citation>
    <scope>NUCLEOTIDE SEQUENCE [LARGE SCALE GENOMIC DNA]</scope>
    <source>
        <strain evidence="2">R1DC9</strain>
    </source>
</reference>
<keyword evidence="1" id="KW-0808">Transferase</keyword>
<dbReference type="OrthoDB" id="9815923at2"/>
<dbReference type="RefSeq" id="WP_137089766.1">
    <property type="nucleotide sequence ID" value="NZ_CP028923.1"/>
</dbReference>
<dbReference type="EMBL" id="CP028923">
    <property type="protein sequence ID" value="QCK14171.1"/>
    <property type="molecule type" value="Genomic_DNA"/>
</dbReference>
<accession>A0A4D7JES3</accession>
<proteinExistence type="predicted"/>
<dbReference type="Proteomes" id="UP000298616">
    <property type="component" value="Chromosome"/>
</dbReference>
<dbReference type="SUPFAM" id="SSF53448">
    <property type="entry name" value="Nucleotide-diphospho-sugar transferases"/>
    <property type="match status" value="1"/>
</dbReference>
<dbReference type="KEGG" id="fpf:DCC35_05140"/>
<protein>
    <submittedName>
        <fullName evidence="1">Glycosyl transferase</fullName>
    </submittedName>
</protein>
<keyword evidence="2" id="KW-1185">Reference proteome</keyword>
<sequence length="289" mass="34395">MKVSGFTFIKNAIKFDYPIEEAIKSILPLCDEVVVAVGDSQDETRKLIENIDPKIKIIDTVWDHSLAAGGKVLAAETNKAFENVSKDSDWCFYIQGDEVMHEKYIPEVRKAMEKWKDDPKVDGLLFNYLHFYASYDYIGTSSNWYRREIRVIKNDASIYSYRDAQGFRKNDDEKLNVKLIDAFIYHYGWVKEPKKMLAKRENFVKLYRGSEAKEQHVTDEGYDYSRIDALDHFEGSHPKVMHDRIERKNWKFEHDITYSRLSFKEKFKRFIRKTTGYHIWEYRNYNLLK</sequence>
<name>A0A4D7JES3_9BACT</name>
<evidence type="ECO:0000313" key="2">
    <source>
        <dbReference type="Proteomes" id="UP000298616"/>
    </source>
</evidence>
<evidence type="ECO:0000313" key="1">
    <source>
        <dbReference type="EMBL" id="QCK14171.1"/>
    </source>
</evidence>